<name>A0A812IFA2_9DINO</name>
<accession>A0A812IFA2</accession>
<dbReference type="GO" id="GO:0004190">
    <property type="term" value="F:aspartic-type endopeptidase activity"/>
    <property type="evidence" value="ECO:0007669"/>
    <property type="project" value="InterPro"/>
</dbReference>
<organism evidence="2 3">
    <name type="scientific">Symbiodinium natans</name>
    <dbReference type="NCBI Taxonomy" id="878477"/>
    <lineage>
        <taxon>Eukaryota</taxon>
        <taxon>Sar</taxon>
        <taxon>Alveolata</taxon>
        <taxon>Dinophyceae</taxon>
        <taxon>Suessiales</taxon>
        <taxon>Symbiodiniaceae</taxon>
        <taxon>Symbiodinium</taxon>
    </lineage>
</organism>
<keyword evidence="3" id="KW-1185">Reference proteome</keyword>
<dbReference type="OrthoDB" id="436967at2759"/>
<dbReference type="InterPro" id="IPR001969">
    <property type="entry name" value="Aspartic_peptidase_AS"/>
</dbReference>
<dbReference type="AlphaFoldDB" id="A0A812IFA2"/>
<protein>
    <submittedName>
        <fullName evidence="2">GIP protein</fullName>
    </submittedName>
</protein>
<sequence length="995" mass="109661">MDMSQLDLSGDDPFVRMIHAQHFRLDATDGDSDWEVIGCSNRTHEQHVRALTRTSDTCSVIIDSGADVSCIPLSFASCGVSSPGDCVMHVRDAQGGSMQVKDERIVDFVMQSPSHGHVTIRERCIVADVLQPLISMGRLIKQGWFPCKNAQGFWLNHDASGADVPMTFRGMSLGVDAEIRRVEKAESPSSCVQACDPQSSHVQSKGPQVQSCDPQSSHVQSNGPQCQPDDTHVRVLQHAVLGPELSNLHFGWQILTSGNLCWRGRSSRMLDPSFMVDRSWPLRSTLMRRSETSAWFLIEHCESWLGMEDLEDDILGGGEAELIVCMHVSKEPMSSLGVENLTESLVEDVVPSPKTPELPYDEDELFDYEPSPVDEPDAGVIIREEPASRGALPDMEEPLSNPVAEPADTLTLDIDGVVLNCESSIGALKASEGAARLPHMQSIPDVPSREQQLIHELTHTPYAAWCSHCITMRSVLDRSEATNAAPRDLPSVSFDFCYTGFSPSSNELEPVAGEPSSSAKDLLCCLIAHDSATGAITAIPCESKGSTRYLGVELMRFIQSLGHATVELRCDAEPATLSLQRAVVNARQRLGLKTVERNPPVGHHQANGYVEKAVDLIRRLACTLLDMVRHKTGCKIDVVHPLFAWSFVHAAWIRNRFAVAGGLTAYERTCNAAYTGKLVAYGEPVFAQVHAKKKGDPKWLKAIFLTKTSLNDMYVVASRGGVRVTRSVRRTGHEWKHDAALYADVKGFPWNYSSGVIGTKMVPPAKTRKALPAPSSPQDVAASDPVPESVPTPRPELPNPSQRPHVPPATPVEDLLPLTSPVVPSGTAMETDEASDVLEERASKVPRIRTVSFANKDYDLNDEPFEFVDADWSDFEFVDPDYDKCSSTEPDSAMKDEAGQSVDASALWFPDNGCEPKLSESDLFELDRIADAVEVNRLIQKGVLRPSSEKDNVSSMKSLSTKMVRTWRQKKRNGMSQYLRRSRLVAREYKWLEEK</sequence>
<evidence type="ECO:0000313" key="2">
    <source>
        <dbReference type="EMBL" id="CAE7030714.1"/>
    </source>
</evidence>
<gene>
    <name evidence="2" type="primary">GIP</name>
    <name evidence="2" type="ORF">SNAT2548_LOCUS3705</name>
</gene>
<feature type="region of interest" description="Disordered" evidence="1">
    <location>
        <begin position="767"/>
        <end position="840"/>
    </location>
</feature>
<dbReference type="PROSITE" id="PS00141">
    <property type="entry name" value="ASP_PROTEASE"/>
    <property type="match status" value="1"/>
</dbReference>
<evidence type="ECO:0000313" key="3">
    <source>
        <dbReference type="Proteomes" id="UP000604046"/>
    </source>
</evidence>
<proteinExistence type="predicted"/>
<reference evidence="2" key="1">
    <citation type="submission" date="2021-02" db="EMBL/GenBank/DDBJ databases">
        <authorList>
            <person name="Dougan E. K."/>
            <person name="Rhodes N."/>
            <person name="Thang M."/>
            <person name="Chan C."/>
        </authorList>
    </citation>
    <scope>NUCLEOTIDE SEQUENCE</scope>
</reference>
<evidence type="ECO:0000256" key="1">
    <source>
        <dbReference type="SAM" id="MobiDB-lite"/>
    </source>
</evidence>
<comment type="caution">
    <text evidence="2">The sequence shown here is derived from an EMBL/GenBank/DDBJ whole genome shotgun (WGS) entry which is preliminary data.</text>
</comment>
<dbReference type="EMBL" id="CAJNDS010000225">
    <property type="protein sequence ID" value="CAE7030714.1"/>
    <property type="molecule type" value="Genomic_DNA"/>
</dbReference>
<feature type="region of interest" description="Disordered" evidence="1">
    <location>
        <begin position="193"/>
        <end position="227"/>
    </location>
</feature>
<feature type="compositionally biased region" description="Pro residues" evidence="1">
    <location>
        <begin position="788"/>
        <end position="798"/>
    </location>
</feature>
<feature type="compositionally biased region" description="Polar residues" evidence="1">
    <location>
        <begin position="193"/>
        <end position="225"/>
    </location>
</feature>
<dbReference type="Proteomes" id="UP000604046">
    <property type="component" value="Unassembled WGS sequence"/>
</dbReference>
<dbReference type="GO" id="GO:0006508">
    <property type="term" value="P:proteolysis"/>
    <property type="evidence" value="ECO:0007669"/>
    <property type="project" value="InterPro"/>
</dbReference>